<feature type="compositionally biased region" description="Basic residues" evidence="1">
    <location>
        <begin position="609"/>
        <end position="622"/>
    </location>
</feature>
<feature type="region of interest" description="Disordered" evidence="1">
    <location>
        <begin position="598"/>
        <end position="636"/>
    </location>
</feature>
<organism evidence="2 3">
    <name type="scientific">Jaminaea rosea</name>
    <dbReference type="NCBI Taxonomy" id="1569628"/>
    <lineage>
        <taxon>Eukaryota</taxon>
        <taxon>Fungi</taxon>
        <taxon>Dikarya</taxon>
        <taxon>Basidiomycota</taxon>
        <taxon>Ustilaginomycotina</taxon>
        <taxon>Exobasidiomycetes</taxon>
        <taxon>Microstromatales</taxon>
        <taxon>Microstromatales incertae sedis</taxon>
        <taxon>Jaminaea</taxon>
    </lineage>
</organism>
<sequence>MAAGNDERHLGQPDHCLRHIPAQLASSKLRAKAAVGATRDEVSLKYEMGPDAGNSSMVRSEIDAGSQLLASFPRHAALQASNTALFTSTAGQSGNEEELSVPPARATLLQRSATTSHSQQQSTIEHIEALDTESEAKEEAAFAEVARRLLQSETLLEKHDLRLLQQCDLQAEQRRLIKELQREQIHGAGRRIEEAQVNGFDQRARYCSAADLTVRMHSPNPSLQKGPREDASREGRDGQCAKSANGNVASPMESLPSPALKLLAIFLSSSSLSSGSSLIPKRQEAGETRTTKNRGIRDRFLAICQANVQLAMDIESLINWFFDTASETDAQPVLDRLQQPAIDGKRASSGAPRDHLQPLRAFARSPSRASTLGINEVRCLAATITSGWEDEAAIAIHTTNIGLRHHSADFFGAGSARPLREYTRENTQMLCVICQFVKMDYSDEEARVMVLNYSRSWRKKQPVRTVPAIDPTKWGRGESNHDEMHFTWHDSMNHDFVEENAREAVQRVTIPFSDWISVKPVDLDALLDAEGWSADKDSDYARDDDDSSDDVGRPLAAANLPSEEDDEGDDVLDEPILPVSALQAGDIRLVHHHHLPALRRPTGPLREQTRRRLGQKKPLRRPGSKEMGTASSERIEPLLDPDVDYDVCVDLMELNETYGDDFTLQVMPEIIGADIAYVTDTPFVAARTDHPGQNPHRSFGIFRCSQDGEDDGGPDIAAVGVWHDRTSELDSSANVLDERAFGVALSQGDLESDDDSSDGGEWLGSEDKTILSAGNSSDSEEDESDAMQLSTMSPIATELIDPLLILPGELHRMSVEEYANSKHTNYNSMPIKMLGVAFLLRRGGHGIELMPLNPYYLGYWLGDGDHSKPAITSSDAKTRA</sequence>
<feature type="compositionally biased region" description="Basic and acidic residues" evidence="1">
    <location>
        <begin position="226"/>
        <end position="239"/>
    </location>
</feature>
<protein>
    <submittedName>
        <fullName evidence="2">Uncharacterized protein</fullName>
    </submittedName>
</protein>
<evidence type="ECO:0000313" key="3">
    <source>
        <dbReference type="Proteomes" id="UP000245884"/>
    </source>
</evidence>
<feature type="compositionally biased region" description="Acidic residues" evidence="1">
    <location>
        <begin position="562"/>
        <end position="572"/>
    </location>
</feature>
<evidence type="ECO:0000256" key="1">
    <source>
        <dbReference type="SAM" id="MobiDB-lite"/>
    </source>
</evidence>
<gene>
    <name evidence="2" type="ORF">BDZ90DRAFT_226901</name>
</gene>
<dbReference type="EMBL" id="KZ819666">
    <property type="protein sequence ID" value="PWN28184.1"/>
    <property type="molecule type" value="Genomic_DNA"/>
</dbReference>
<feature type="region of interest" description="Disordered" evidence="1">
    <location>
        <begin position="216"/>
        <end position="253"/>
    </location>
</feature>
<name>A0A316UT59_9BASI</name>
<dbReference type="RefSeq" id="XP_025362796.1">
    <property type="nucleotide sequence ID" value="XM_025504728.1"/>
</dbReference>
<reference evidence="2 3" key="1">
    <citation type="journal article" date="2018" name="Mol. Biol. Evol.">
        <title>Broad Genomic Sampling Reveals a Smut Pathogenic Ancestry of the Fungal Clade Ustilaginomycotina.</title>
        <authorList>
            <person name="Kijpornyongpan T."/>
            <person name="Mondo S.J."/>
            <person name="Barry K."/>
            <person name="Sandor L."/>
            <person name="Lee J."/>
            <person name="Lipzen A."/>
            <person name="Pangilinan J."/>
            <person name="LaButti K."/>
            <person name="Hainaut M."/>
            <person name="Henrissat B."/>
            <person name="Grigoriev I.V."/>
            <person name="Spatafora J.W."/>
            <person name="Aime M.C."/>
        </authorList>
    </citation>
    <scope>NUCLEOTIDE SEQUENCE [LARGE SCALE GENOMIC DNA]</scope>
    <source>
        <strain evidence="2 3">MCA 5214</strain>
    </source>
</reference>
<keyword evidence="3" id="KW-1185">Reference proteome</keyword>
<dbReference type="Proteomes" id="UP000245884">
    <property type="component" value="Unassembled WGS sequence"/>
</dbReference>
<proteinExistence type="predicted"/>
<dbReference type="AlphaFoldDB" id="A0A316UT59"/>
<feature type="region of interest" description="Disordered" evidence="1">
    <location>
        <begin position="746"/>
        <end position="788"/>
    </location>
</feature>
<accession>A0A316UT59</accession>
<dbReference type="GeneID" id="37026551"/>
<feature type="region of interest" description="Disordered" evidence="1">
    <location>
        <begin position="535"/>
        <end position="572"/>
    </location>
</feature>
<evidence type="ECO:0000313" key="2">
    <source>
        <dbReference type="EMBL" id="PWN28184.1"/>
    </source>
</evidence>